<evidence type="ECO:0000313" key="2">
    <source>
        <dbReference type="Proteomes" id="UP000189703"/>
    </source>
</evidence>
<sequence>MLAATMPEVIAKDLLKSVQRGKKRKASKKLCWEADPSAPAPSEVLAVEPISIELPEEEVRPQPPVVDMDDDQEEDAQPHEPGSTSVPKQKSVQPHRPESASTPRPKSSKESIMTLRLRMRKSRDAVFPDEVAEWADMSTTMLGSQVVGYCMVVNSAIHSLMCQSEILLKQARDAVNWT</sequence>
<dbReference type="AlphaFoldDB" id="A0A1U8Q8I3"/>
<dbReference type="GeneID" id="109115382"/>
<proteinExistence type="predicted"/>
<feature type="compositionally biased region" description="Polar residues" evidence="1">
    <location>
        <begin position="82"/>
        <end position="92"/>
    </location>
</feature>
<evidence type="ECO:0000256" key="1">
    <source>
        <dbReference type="SAM" id="MobiDB-lite"/>
    </source>
</evidence>
<dbReference type="Proteomes" id="UP000189703">
    <property type="component" value="Unplaced"/>
</dbReference>
<accession>A0A1U8Q8I3</accession>
<organism evidence="2 3">
    <name type="scientific">Nelumbo nucifera</name>
    <name type="common">Sacred lotus</name>
    <dbReference type="NCBI Taxonomy" id="4432"/>
    <lineage>
        <taxon>Eukaryota</taxon>
        <taxon>Viridiplantae</taxon>
        <taxon>Streptophyta</taxon>
        <taxon>Embryophyta</taxon>
        <taxon>Tracheophyta</taxon>
        <taxon>Spermatophyta</taxon>
        <taxon>Magnoliopsida</taxon>
        <taxon>Proteales</taxon>
        <taxon>Nelumbonaceae</taxon>
        <taxon>Nelumbo</taxon>
    </lineage>
</organism>
<protein>
    <submittedName>
        <fullName evidence="3">Uncharacterized protein LOC109115382</fullName>
    </submittedName>
</protein>
<feature type="compositionally biased region" description="Basic residues" evidence="1">
    <location>
        <begin position="19"/>
        <end position="28"/>
    </location>
</feature>
<dbReference type="InParanoid" id="A0A1U8Q8I3"/>
<evidence type="ECO:0000313" key="3">
    <source>
        <dbReference type="RefSeq" id="XP_019054917.1"/>
    </source>
</evidence>
<feature type="region of interest" description="Disordered" evidence="1">
    <location>
        <begin position="1"/>
        <end position="112"/>
    </location>
</feature>
<reference evidence="3" key="1">
    <citation type="submission" date="2025-08" db="UniProtKB">
        <authorList>
            <consortium name="RefSeq"/>
        </authorList>
    </citation>
    <scope>IDENTIFICATION</scope>
</reference>
<name>A0A1U8Q8I3_NELNU</name>
<dbReference type="KEGG" id="nnu:109115382"/>
<dbReference type="RefSeq" id="XP_019054917.1">
    <property type="nucleotide sequence ID" value="XM_019199372.1"/>
</dbReference>
<keyword evidence="2" id="KW-1185">Reference proteome</keyword>
<gene>
    <name evidence="3" type="primary">LOC109115382</name>
</gene>